<sequence>HFAFHSLTAFFSVLSGLDPAASVLVLGQVINACVSLTVYTLAKQLGKDWRIGLLAAIFVTLVTKMPGYYLTWGRYTLLIGVMLLPVAMAEALRAWESHDRWWKLAGLSLLTAGVLLSHYFTAFLFILFLAALGLQWLVETIRNKSADWKQIASIAIPALVGLILASRWYYRIFVYSSAASRPVFRVMESETLKTAWNYLYYLIGPISGYVLIGLGLIGLLWSVFKTTKAHFQLWAILVMFFALPTGLRLMNFRYDYFALVVFIPIAITSAFGIVLLFGQFIKRRILATILILLVATCISVGGTWQNARAVNAETILATRSDLDALDWIKTHTPEDARFFINTAGWSTNTYRGVDGGGWILPITGRWSIVPTIFYPMSGDASFVQSVADMGRRASTISECGDDFWLLVRDAEINYLYIKEGIGSLQPEALIACDGVEQLISIDGVHIYLITKPADAP</sequence>
<dbReference type="EMBL" id="JAAZBX010000020">
    <property type="protein sequence ID" value="NLD25706.1"/>
    <property type="molecule type" value="Genomic_DNA"/>
</dbReference>
<protein>
    <recommendedName>
        <fullName evidence="4">Glycosyltransferase RgtA/B/C/D-like domain-containing protein</fullName>
    </recommendedName>
</protein>
<reference evidence="2 3" key="1">
    <citation type="journal article" date="2020" name="Biotechnol. Biofuels">
        <title>New insights from the biogas microbiome by comprehensive genome-resolved metagenomics of nearly 1600 species originating from multiple anaerobic digesters.</title>
        <authorList>
            <person name="Campanaro S."/>
            <person name="Treu L."/>
            <person name="Rodriguez-R L.M."/>
            <person name="Kovalovszki A."/>
            <person name="Ziels R.M."/>
            <person name="Maus I."/>
            <person name="Zhu X."/>
            <person name="Kougias P.G."/>
            <person name="Basile A."/>
            <person name="Luo G."/>
            <person name="Schluter A."/>
            <person name="Konstantinidis K.T."/>
            <person name="Angelidaki I."/>
        </authorList>
    </citation>
    <scope>NUCLEOTIDE SEQUENCE [LARGE SCALE GENOMIC DNA]</scope>
    <source>
        <strain evidence="2">AS06rmzACSIP_65</strain>
    </source>
</reference>
<organism evidence="2 3">
    <name type="scientific">Candidatus Dojkabacteria bacterium</name>
    <dbReference type="NCBI Taxonomy" id="2099670"/>
    <lineage>
        <taxon>Bacteria</taxon>
        <taxon>Candidatus Dojkabacteria</taxon>
    </lineage>
</organism>
<gene>
    <name evidence="2" type="ORF">GX656_03680</name>
</gene>
<evidence type="ECO:0000313" key="3">
    <source>
        <dbReference type="Proteomes" id="UP000545876"/>
    </source>
</evidence>
<comment type="caution">
    <text evidence="2">The sequence shown here is derived from an EMBL/GenBank/DDBJ whole genome shotgun (WGS) entry which is preliminary data.</text>
</comment>
<feature type="transmembrane region" description="Helical" evidence="1">
    <location>
        <begin position="285"/>
        <end position="304"/>
    </location>
</feature>
<feature type="transmembrane region" description="Helical" evidence="1">
    <location>
        <begin position="256"/>
        <end position="278"/>
    </location>
</feature>
<dbReference type="AlphaFoldDB" id="A0A847D1Q8"/>
<keyword evidence="1" id="KW-0472">Membrane</keyword>
<feature type="transmembrane region" description="Helical" evidence="1">
    <location>
        <begin position="231"/>
        <end position="250"/>
    </location>
</feature>
<name>A0A847D1Q8_9BACT</name>
<feature type="transmembrane region" description="Helical" evidence="1">
    <location>
        <begin position="150"/>
        <end position="170"/>
    </location>
</feature>
<feature type="transmembrane region" description="Helical" evidence="1">
    <location>
        <begin position="198"/>
        <end position="224"/>
    </location>
</feature>
<evidence type="ECO:0008006" key="4">
    <source>
        <dbReference type="Google" id="ProtNLM"/>
    </source>
</evidence>
<feature type="non-terminal residue" evidence="2">
    <location>
        <position position="1"/>
    </location>
</feature>
<keyword evidence="1" id="KW-1133">Transmembrane helix</keyword>
<evidence type="ECO:0000313" key="2">
    <source>
        <dbReference type="EMBL" id="NLD25706.1"/>
    </source>
</evidence>
<proteinExistence type="predicted"/>
<feature type="transmembrane region" description="Helical" evidence="1">
    <location>
        <begin position="115"/>
        <end position="138"/>
    </location>
</feature>
<evidence type="ECO:0000256" key="1">
    <source>
        <dbReference type="SAM" id="Phobius"/>
    </source>
</evidence>
<keyword evidence="1" id="KW-0812">Transmembrane</keyword>
<feature type="transmembrane region" description="Helical" evidence="1">
    <location>
        <begin position="51"/>
        <end position="70"/>
    </location>
</feature>
<accession>A0A847D1Q8</accession>
<dbReference type="Proteomes" id="UP000545876">
    <property type="component" value="Unassembled WGS sequence"/>
</dbReference>